<organism evidence="2 3">
    <name type="scientific">Botryobasidium botryosum (strain FD-172 SS1)</name>
    <dbReference type="NCBI Taxonomy" id="930990"/>
    <lineage>
        <taxon>Eukaryota</taxon>
        <taxon>Fungi</taxon>
        <taxon>Dikarya</taxon>
        <taxon>Basidiomycota</taxon>
        <taxon>Agaricomycotina</taxon>
        <taxon>Agaricomycetes</taxon>
        <taxon>Cantharellales</taxon>
        <taxon>Botryobasidiaceae</taxon>
        <taxon>Botryobasidium</taxon>
    </lineage>
</organism>
<dbReference type="AlphaFoldDB" id="A0A067MNS3"/>
<dbReference type="EMBL" id="KL198045">
    <property type="protein sequence ID" value="KDQ13236.1"/>
    <property type="molecule type" value="Genomic_DNA"/>
</dbReference>
<dbReference type="SUPFAM" id="SSF52047">
    <property type="entry name" value="RNI-like"/>
    <property type="match status" value="1"/>
</dbReference>
<evidence type="ECO:0000313" key="2">
    <source>
        <dbReference type="EMBL" id="KDQ13236.1"/>
    </source>
</evidence>
<name>A0A067MNS3_BOTB1</name>
<dbReference type="OrthoDB" id="2269034at2759"/>
<dbReference type="Pfam" id="PF12937">
    <property type="entry name" value="F-box-like"/>
    <property type="match status" value="1"/>
</dbReference>
<evidence type="ECO:0000259" key="1">
    <source>
        <dbReference type="Pfam" id="PF12937"/>
    </source>
</evidence>
<dbReference type="STRING" id="930990.A0A067MNS3"/>
<dbReference type="HOGENOM" id="CLU_024199_1_1_1"/>
<keyword evidence="3" id="KW-1185">Reference proteome</keyword>
<protein>
    <recommendedName>
        <fullName evidence="1">F-box domain-containing protein</fullName>
    </recommendedName>
</protein>
<sequence>MIARAYKYELIQIPRSVDSCSPRALMSTNADSADLQQLVRALFDDARGKFDPIHDVAAANADRAPLEREAAVVNLVTEAVNAYAALKLSYIRRRQNQLVPIHRLPFEILSSVFQFAERGIDTRESTSQFLSDISSVSHLWRQIVLDTPRLWTRLFLLPATIASTFLSRSKHAPLHVHYDSRLPQRLDLPSYLELVSPQLHRWKSCKLHGLSIEKHGSFLQAPAPNLEVLELTANPRLMPTDQLGGFDPFVGSTPRLHELTLDAIYIPFTNAIYTGLSKLSLSHINFANPDSLNQLIRVLGASPRIEVFQLQKLTFSFTIAEVAPSVSVSSAVQLPHLRFLKMVPHNDSHWAYRYILSHIITPPSLQFDLRTFLRSGDDLSEVLPPWSDSPNLPRLSQTQTLSFANRPETSYDDQALEIRSFESGDLVASCYLTGSDLVQGTLSSLGQLFPMPFLEHVTFTSICTDGEPGAVFAFANFLARHPTIKSISFTKCPEEFIEVLAHTPAQQLCPSLTKLSVTSCDIGVPSLTKIVESRAVSGGSGRSSPDGGATCLEHLDVHRCPRITRESVLLLDKYMAVGST</sequence>
<evidence type="ECO:0000313" key="3">
    <source>
        <dbReference type="Proteomes" id="UP000027195"/>
    </source>
</evidence>
<dbReference type="InterPro" id="IPR001810">
    <property type="entry name" value="F-box_dom"/>
</dbReference>
<dbReference type="Gene3D" id="3.80.10.10">
    <property type="entry name" value="Ribonuclease Inhibitor"/>
    <property type="match status" value="1"/>
</dbReference>
<proteinExistence type="predicted"/>
<dbReference type="Gene3D" id="1.20.1280.50">
    <property type="match status" value="1"/>
</dbReference>
<dbReference type="InParanoid" id="A0A067MNS3"/>
<gene>
    <name evidence="2" type="ORF">BOTBODRAFT_33843</name>
</gene>
<reference evidence="3" key="1">
    <citation type="journal article" date="2014" name="Proc. Natl. Acad. Sci. U.S.A.">
        <title>Extensive sampling of basidiomycete genomes demonstrates inadequacy of the white-rot/brown-rot paradigm for wood decay fungi.</title>
        <authorList>
            <person name="Riley R."/>
            <person name="Salamov A.A."/>
            <person name="Brown D.W."/>
            <person name="Nagy L.G."/>
            <person name="Floudas D."/>
            <person name="Held B.W."/>
            <person name="Levasseur A."/>
            <person name="Lombard V."/>
            <person name="Morin E."/>
            <person name="Otillar R."/>
            <person name="Lindquist E.A."/>
            <person name="Sun H."/>
            <person name="LaButti K.M."/>
            <person name="Schmutz J."/>
            <person name="Jabbour D."/>
            <person name="Luo H."/>
            <person name="Baker S.E."/>
            <person name="Pisabarro A.G."/>
            <person name="Walton J.D."/>
            <person name="Blanchette R.A."/>
            <person name="Henrissat B."/>
            <person name="Martin F."/>
            <person name="Cullen D."/>
            <person name="Hibbett D.S."/>
            <person name="Grigoriev I.V."/>
        </authorList>
    </citation>
    <scope>NUCLEOTIDE SEQUENCE [LARGE SCALE GENOMIC DNA]</scope>
    <source>
        <strain evidence="3">FD-172 SS1</strain>
    </source>
</reference>
<feature type="domain" description="F-box" evidence="1">
    <location>
        <begin position="101"/>
        <end position="156"/>
    </location>
</feature>
<dbReference type="Proteomes" id="UP000027195">
    <property type="component" value="Unassembled WGS sequence"/>
</dbReference>
<accession>A0A067MNS3</accession>
<dbReference type="InterPro" id="IPR032675">
    <property type="entry name" value="LRR_dom_sf"/>
</dbReference>